<accession>A0A9P5ZEA6</accession>
<keyword evidence="2" id="KW-1185">Reference proteome</keyword>
<evidence type="ECO:0000313" key="1">
    <source>
        <dbReference type="EMBL" id="KAF9486672.1"/>
    </source>
</evidence>
<proteinExistence type="predicted"/>
<name>A0A9P5ZEA6_PLEER</name>
<protein>
    <submittedName>
        <fullName evidence="1">Uncharacterized protein</fullName>
    </submittedName>
</protein>
<organism evidence="1 2">
    <name type="scientific">Pleurotus eryngii</name>
    <name type="common">Boletus of the steppes</name>
    <dbReference type="NCBI Taxonomy" id="5323"/>
    <lineage>
        <taxon>Eukaryota</taxon>
        <taxon>Fungi</taxon>
        <taxon>Dikarya</taxon>
        <taxon>Basidiomycota</taxon>
        <taxon>Agaricomycotina</taxon>
        <taxon>Agaricomycetes</taxon>
        <taxon>Agaricomycetidae</taxon>
        <taxon>Agaricales</taxon>
        <taxon>Pleurotineae</taxon>
        <taxon>Pleurotaceae</taxon>
        <taxon>Pleurotus</taxon>
    </lineage>
</organism>
<comment type="caution">
    <text evidence="1">The sequence shown here is derived from an EMBL/GenBank/DDBJ whole genome shotgun (WGS) entry which is preliminary data.</text>
</comment>
<dbReference type="AlphaFoldDB" id="A0A9P5ZEA6"/>
<evidence type="ECO:0000313" key="2">
    <source>
        <dbReference type="Proteomes" id="UP000807025"/>
    </source>
</evidence>
<reference evidence="1" key="1">
    <citation type="submission" date="2020-11" db="EMBL/GenBank/DDBJ databases">
        <authorList>
            <consortium name="DOE Joint Genome Institute"/>
            <person name="Ahrendt S."/>
            <person name="Riley R."/>
            <person name="Andreopoulos W."/>
            <person name="Labutti K."/>
            <person name="Pangilinan J."/>
            <person name="Ruiz-Duenas F.J."/>
            <person name="Barrasa J.M."/>
            <person name="Sanchez-Garcia M."/>
            <person name="Camarero S."/>
            <person name="Miyauchi S."/>
            <person name="Serrano A."/>
            <person name="Linde D."/>
            <person name="Babiker R."/>
            <person name="Drula E."/>
            <person name="Ayuso-Fernandez I."/>
            <person name="Pacheco R."/>
            <person name="Padilla G."/>
            <person name="Ferreira P."/>
            <person name="Barriuso J."/>
            <person name="Kellner H."/>
            <person name="Castanera R."/>
            <person name="Alfaro M."/>
            <person name="Ramirez L."/>
            <person name="Pisabarro A.G."/>
            <person name="Kuo A."/>
            <person name="Tritt A."/>
            <person name="Lipzen A."/>
            <person name="He G."/>
            <person name="Yan M."/>
            <person name="Ng V."/>
            <person name="Cullen D."/>
            <person name="Martin F."/>
            <person name="Rosso M.-N."/>
            <person name="Henrissat B."/>
            <person name="Hibbett D."/>
            <person name="Martinez A.T."/>
            <person name="Grigoriev I.V."/>
        </authorList>
    </citation>
    <scope>NUCLEOTIDE SEQUENCE</scope>
    <source>
        <strain evidence="1">ATCC 90797</strain>
    </source>
</reference>
<gene>
    <name evidence="1" type="ORF">BDN71DRAFT_1514750</name>
</gene>
<dbReference type="Proteomes" id="UP000807025">
    <property type="component" value="Unassembled WGS sequence"/>
</dbReference>
<sequence>MIAIRPIHHIFREPTGPSLLLTIHRNTVTTSPPRVHLIDNRTTTAGGTYLLVLKGNNLNPHEIHPLIPWMTIRINEEDLAEEDLEETEEDLGEMVEVTEVGLEALEEETGDSDEVQGEIGVRGDHSIRFTFQVEMIPLPLPDQMAQAEETTHQILPPQLAIYL</sequence>
<dbReference type="EMBL" id="MU155024">
    <property type="protein sequence ID" value="KAF9486672.1"/>
    <property type="molecule type" value="Genomic_DNA"/>
</dbReference>